<dbReference type="RefSeq" id="WP_344912402.1">
    <property type="nucleotide sequence ID" value="NZ_BAABDL010000094.1"/>
</dbReference>
<dbReference type="Pfam" id="PF07285">
    <property type="entry name" value="DUF1444"/>
    <property type="match status" value="1"/>
</dbReference>
<proteinExistence type="predicted"/>
<comment type="caution">
    <text evidence="1">The sequence shown here is derived from an EMBL/GenBank/DDBJ whole genome shotgun (WGS) entry which is preliminary data.</text>
</comment>
<keyword evidence="2" id="KW-1185">Reference proteome</keyword>
<evidence type="ECO:0000313" key="2">
    <source>
        <dbReference type="Proteomes" id="UP001501734"/>
    </source>
</evidence>
<evidence type="ECO:0000313" key="1">
    <source>
        <dbReference type="EMBL" id="GAA4072949.1"/>
    </source>
</evidence>
<reference evidence="2" key="1">
    <citation type="journal article" date="2019" name="Int. J. Syst. Evol. Microbiol.">
        <title>The Global Catalogue of Microorganisms (GCM) 10K type strain sequencing project: providing services to taxonomists for standard genome sequencing and annotation.</title>
        <authorList>
            <consortium name="The Broad Institute Genomics Platform"/>
            <consortium name="The Broad Institute Genome Sequencing Center for Infectious Disease"/>
            <person name="Wu L."/>
            <person name="Ma J."/>
        </authorList>
    </citation>
    <scope>NUCLEOTIDE SEQUENCE [LARGE SCALE GENOMIC DNA]</scope>
    <source>
        <strain evidence="2">JCM 17250</strain>
    </source>
</reference>
<accession>A0ABP7VSF2</accession>
<sequence>MALTTIQLKKKLDQMFSGTEWRTSFKRDQDQYRVEWKDTGKGVNITLPNIVAKYEQNGERVIEEIVSHVKMSLQMIGQQAKLVGNEKKILPVIRSTSFSVESKAGKKLIFHQHTAETRIYYALDFGQTYQLIDQALLDEANWTETHLKEIALFNMKSLPIELKKDTVADNDFYFISANDGYDASRILNEAWLIEMKDQAKGEFAIAVPHQDTLILADVQNDMGYDILAQMAMQYFAEGRVPITALSFLFENRKLEPIFILAKKKPIDQKNREKDE</sequence>
<dbReference type="NCBIfam" id="NF010189">
    <property type="entry name" value="PRK13668.1"/>
    <property type="match status" value="1"/>
</dbReference>
<dbReference type="InterPro" id="IPR010838">
    <property type="entry name" value="DUF1444"/>
</dbReference>
<dbReference type="Proteomes" id="UP001501734">
    <property type="component" value="Unassembled WGS sequence"/>
</dbReference>
<organism evidence="1 2">
    <name type="scientific">Amphibacillus indicireducens</name>
    <dbReference type="NCBI Taxonomy" id="1076330"/>
    <lineage>
        <taxon>Bacteria</taxon>
        <taxon>Bacillati</taxon>
        <taxon>Bacillota</taxon>
        <taxon>Bacilli</taxon>
        <taxon>Bacillales</taxon>
        <taxon>Bacillaceae</taxon>
        <taxon>Amphibacillus</taxon>
    </lineage>
</organism>
<dbReference type="EMBL" id="BAABDL010000094">
    <property type="protein sequence ID" value="GAA4072949.1"/>
    <property type="molecule type" value="Genomic_DNA"/>
</dbReference>
<dbReference type="PIRSF" id="PIRSF012562">
    <property type="entry name" value="UCP012562"/>
    <property type="match status" value="1"/>
</dbReference>
<gene>
    <name evidence="1" type="ORF">GCM10022410_18000</name>
</gene>
<name>A0ABP7VSF2_9BACI</name>
<protein>
    <submittedName>
        <fullName evidence="1">DUF1444 domain-containing protein</fullName>
    </submittedName>
</protein>